<dbReference type="AlphaFoldDB" id="A0A1L9SHH7"/>
<dbReference type="GeneID" id="34613927"/>
<organism evidence="2 3">
    <name type="scientific">Penicilliopsis zonata CBS 506.65</name>
    <dbReference type="NCBI Taxonomy" id="1073090"/>
    <lineage>
        <taxon>Eukaryota</taxon>
        <taxon>Fungi</taxon>
        <taxon>Dikarya</taxon>
        <taxon>Ascomycota</taxon>
        <taxon>Pezizomycotina</taxon>
        <taxon>Eurotiomycetes</taxon>
        <taxon>Eurotiomycetidae</taxon>
        <taxon>Eurotiales</taxon>
        <taxon>Aspergillaceae</taxon>
        <taxon>Penicilliopsis</taxon>
    </lineage>
</organism>
<dbReference type="Proteomes" id="UP000184188">
    <property type="component" value="Unassembled WGS sequence"/>
</dbReference>
<feature type="transmembrane region" description="Helical" evidence="1">
    <location>
        <begin position="61"/>
        <end position="78"/>
    </location>
</feature>
<dbReference type="VEuPathDB" id="FungiDB:ASPZODRAFT_1971655"/>
<reference evidence="3" key="1">
    <citation type="journal article" date="2017" name="Genome Biol.">
        <title>Comparative genomics reveals high biological diversity and specific adaptations in the industrially and medically important fungal genus Aspergillus.</title>
        <authorList>
            <person name="de Vries R.P."/>
            <person name="Riley R."/>
            <person name="Wiebenga A."/>
            <person name="Aguilar-Osorio G."/>
            <person name="Amillis S."/>
            <person name="Uchima C.A."/>
            <person name="Anderluh G."/>
            <person name="Asadollahi M."/>
            <person name="Askin M."/>
            <person name="Barry K."/>
            <person name="Battaglia E."/>
            <person name="Bayram O."/>
            <person name="Benocci T."/>
            <person name="Braus-Stromeyer S.A."/>
            <person name="Caldana C."/>
            <person name="Canovas D."/>
            <person name="Cerqueira G.C."/>
            <person name="Chen F."/>
            <person name="Chen W."/>
            <person name="Choi C."/>
            <person name="Clum A."/>
            <person name="Dos Santos R.A."/>
            <person name="Damasio A.R."/>
            <person name="Diallinas G."/>
            <person name="Emri T."/>
            <person name="Fekete E."/>
            <person name="Flipphi M."/>
            <person name="Freyberg S."/>
            <person name="Gallo A."/>
            <person name="Gournas C."/>
            <person name="Habgood R."/>
            <person name="Hainaut M."/>
            <person name="Harispe M.L."/>
            <person name="Henrissat B."/>
            <person name="Hilden K.S."/>
            <person name="Hope R."/>
            <person name="Hossain A."/>
            <person name="Karabika E."/>
            <person name="Karaffa L."/>
            <person name="Karanyi Z."/>
            <person name="Krasevec N."/>
            <person name="Kuo A."/>
            <person name="Kusch H."/>
            <person name="LaButti K."/>
            <person name="Lagendijk E.L."/>
            <person name="Lapidus A."/>
            <person name="Levasseur A."/>
            <person name="Lindquist E."/>
            <person name="Lipzen A."/>
            <person name="Logrieco A.F."/>
            <person name="MacCabe A."/>
            <person name="Maekelae M.R."/>
            <person name="Malavazi I."/>
            <person name="Melin P."/>
            <person name="Meyer V."/>
            <person name="Mielnichuk N."/>
            <person name="Miskei M."/>
            <person name="Molnar A.P."/>
            <person name="Mule G."/>
            <person name="Ngan C.Y."/>
            <person name="Orejas M."/>
            <person name="Orosz E."/>
            <person name="Ouedraogo J.P."/>
            <person name="Overkamp K.M."/>
            <person name="Park H.-S."/>
            <person name="Perrone G."/>
            <person name="Piumi F."/>
            <person name="Punt P.J."/>
            <person name="Ram A.F."/>
            <person name="Ramon A."/>
            <person name="Rauscher S."/>
            <person name="Record E."/>
            <person name="Riano-Pachon D.M."/>
            <person name="Robert V."/>
            <person name="Roehrig J."/>
            <person name="Ruller R."/>
            <person name="Salamov A."/>
            <person name="Salih N.S."/>
            <person name="Samson R.A."/>
            <person name="Sandor E."/>
            <person name="Sanguinetti M."/>
            <person name="Schuetze T."/>
            <person name="Sepcic K."/>
            <person name="Shelest E."/>
            <person name="Sherlock G."/>
            <person name="Sophianopoulou V."/>
            <person name="Squina F.M."/>
            <person name="Sun H."/>
            <person name="Susca A."/>
            <person name="Todd R.B."/>
            <person name="Tsang A."/>
            <person name="Unkles S.E."/>
            <person name="van de Wiele N."/>
            <person name="van Rossen-Uffink D."/>
            <person name="Oliveira J.V."/>
            <person name="Vesth T.C."/>
            <person name="Visser J."/>
            <person name="Yu J.-H."/>
            <person name="Zhou M."/>
            <person name="Andersen M.R."/>
            <person name="Archer D.B."/>
            <person name="Baker S.E."/>
            <person name="Benoit I."/>
            <person name="Brakhage A.A."/>
            <person name="Braus G.H."/>
            <person name="Fischer R."/>
            <person name="Frisvad J.C."/>
            <person name="Goldman G.H."/>
            <person name="Houbraken J."/>
            <person name="Oakley B."/>
            <person name="Pocsi I."/>
            <person name="Scazzocchio C."/>
            <person name="Seiboth B."/>
            <person name="vanKuyk P.A."/>
            <person name="Wortman J."/>
            <person name="Dyer P.S."/>
            <person name="Grigoriev I.V."/>
        </authorList>
    </citation>
    <scope>NUCLEOTIDE SEQUENCE [LARGE SCALE GENOMIC DNA]</scope>
    <source>
        <strain evidence="3">CBS 506.65</strain>
    </source>
</reference>
<protein>
    <submittedName>
        <fullName evidence="2">Uncharacterized protein</fullName>
    </submittedName>
</protein>
<keyword evidence="1" id="KW-1133">Transmembrane helix</keyword>
<evidence type="ECO:0000313" key="3">
    <source>
        <dbReference type="Proteomes" id="UP000184188"/>
    </source>
</evidence>
<keyword evidence="1" id="KW-0472">Membrane</keyword>
<evidence type="ECO:0000256" key="1">
    <source>
        <dbReference type="SAM" id="Phobius"/>
    </source>
</evidence>
<dbReference type="RefSeq" id="XP_022581066.1">
    <property type="nucleotide sequence ID" value="XM_022727463.1"/>
</dbReference>
<accession>A0A1L9SHH7</accession>
<name>A0A1L9SHH7_9EURO</name>
<feature type="transmembrane region" description="Helical" evidence="1">
    <location>
        <begin position="90"/>
        <end position="108"/>
    </location>
</feature>
<proteinExistence type="predicted"/>
<gene>
    <name evidence="2" type="ORF">ASPZODRAFT_1971655</name>
</gene>
<dbReference type="EMBL" id="KV878342">
    <property type="protein sequence ID" value="OJJ46556.1"/>
    <property type="molecule type" value="Genomic_DNA"/>
</dbReference>
<evidence type="ECO:0000313" key="2">
    <source>
        <dbReference type="EMBL" id="OJJ46556.1"/>
    </source>
</evidence>
<sequence>MRSLSKSRVFAIPLCSSPRSVISCVERGKVKQDEWNRRDAASVGKGKSCSRQVESFVEGRILTGHMSTSTSIFFVYVYEEENCLSEMPNGYSLNAWCGFWMVYLIGYIQARVLITHRKAID</sequence>
<keyword evidence="1" id="KW-0812">Transmembrane</keyword>
<keyword evidence="3" id="KW-1185">Reference proteome</keyword>